<name>A0A1D1UPM7_RAMVA</name>
<evidence type="ECO:0000313" key="2">
    <source>
        <dbReference type="Proteomes" id="UP000186922"/>
    </source>
</evidence>
<proteinExistence type="predicted"/>
<evidence type="ECO:0000313" key="1">
    <source>
        <dbReference type="EMBL" id="GAU88313.1"/>
    </source>
</evidence>
<keyword evidence="2" id="KW-1185">Reference proteome</keyword>
<comment type="caution">
    <text evidence="1">The sequence shown here is derived from an EMBL/GenBank/DDBJ whole genome shotgun (WGS) entry which is preliminary data.</text>
</comment>
<dbReference type="EMBL" id="BDGG01000001">
    <property type="protein sequence ID" value="GAU88313.1"/>
    <property type="molecule type" value="Genomic_DNA"/>
</dbReference>
<dbReference type="Proteomes" id="UP000186922">
    <property type="component" value="Unassembled WGS sequence"/>
</dbReference>
<dbReference type="AlphaFoldDB" id="A0A1D1UPM7"/>
<protein>
    <submittedName>
        <fullName evidence="1">Uncharacterized protein</fullName>
    </submittedName>
</protein>
<accession>A0A1D1UPM7</accession>
<organism evidence="1 2">
    <name type="scientific">Ramazzottius varieornatus</name>
    <name type="common">Water bear</name>
    <name type="synonym">Tardigrade</name>
    <dbReference type="NCBI Taxonomy" id="947166"/>
    <lineage>
        <taxon>Eukaryota</taxon>
        <taxon>Metazoa</taxon>
        <taxon>Ecdysozoa</taxon>
        <taxon>Tardigrada</taxon>
        <taxon>Eutardigrada</taxon>
        <taxon>Parachela</taxon>
        <taxon>Hypsibioidea</taxon>
        <taxon>Ramazzottiidae</taxon>
        <taxon>Ramazzottius</taxon>
    </lineage>
</organism>
<sequence length="115" mass="13382">MEGSSRDGFLQCCRWEGPFCKIFLWQRMLLLFGLVKARLSRIPMAEVSFPGVIGYRRRPEEIRGALEYNIASNDHSFPFLCPRQTAIIYQSIYELLRRANDNTATLPLKQQCMYA</sequence>
<gene>
    <name evidence="1" type="primary">RvY_01035</name>
    <name evidence="1" type="synonym">RvY_01035.4</name>
    <name evidence="1" type="ORF">RvY_01035-4</name>
</gene>
<reference evidence="1 2" key="1">
    <citation type="journal article" date="2016" name="Nat. Commun.">
        <title>Extremotolerant tardigrade genome and improved radiotolerance of human cultured cells by tardigrade-unique protein.</title>
        <authorList>
            <person name="Hashimoto T."/>
            <person name="Horikawa D.D."/>
            <person name="Saito Y."/>
            <person name="Kuwahara H."/>
            <person name="Kozuka-Hata H."/>
            <person name="Shin-I T."/>
            <person name="Minakuchi Y."/>
            <person name="Ohishi K."/>
            <person name="Motoyama A."/>
            <person name="Aizu T."/>
            <person name="Enomoto A."/>
            <person name="Kondo K."/>
            <person name="Tanaka S."/>
            <person name="Hara Y."/>
            <person name="Koshikawa S."/>
            <person name="Sagara H."/>
            <person name="Miura T."/>
            <person name="Yokobori S."/>
            <person name="Miyagawa K."/>
            <person name="Suzuki Y."/>
            <person name="Kubo T."/>
            <person name="Oyama M."/>
            <person name="Kohara Y."/>
            <person name="Fujiyama A."/>
            <person name="Arakawa K."/>
            <person name="Katayama T."/>
            <person name="Toyoda A."/>
            <person name="Kunieda T."/>
        </authorList>
    </citation>
    <scope>NUCLEOTIDE SEQUENCE [LARGE SCALE GENOMIC DNA]</scope>
    <source>
        <strain evidence="1 2">YOKOZUNA-1</strain>
    </source>
</reference>